<dbReference type="RefSeq" id="WP_146794193.1">
    <property type="nucleotide sequence ID" value="NZ_BARC01000004.1"/>
</dbReference>
<dbReference type="EMBL" id="BJUZ01000001">
    <property type="protein sequence ID" value="GEK93005.1"/>
    <property type="molecule type" value="Genomic_DNA"/>
</dbReference>
<protein>
    <submittedName>
        <fullName evidence="1">Phosphate ABC transporter substrate-binding protein</fullName>
    </submittedName>
</protein>
<evidence type="ECO:0000313" key="1">
    <source>
        <dbReference type="EMBL" id="GEK93005.1"/>
    </source>
</evidence>
<name>A0A511AXS8_9PROT</name>
<gene>
    <name evidence="1" type="ORF">GWA01_07750</name>
</gene>
<reference evidence="1 2" key="1">
    <citation type="submission" date="2019-07" db="EMBL/GenBank/DDBJ databases">
        <title>Whole genome shotgun sequence of Gluconobacter wancherniae NBRC 103581.</title>
        <authorList>
            <person name="Hosoyama A."/>
            <person name="Uohara A."/>
            <person name="Ohji S."/>
            <person name="Ichikawa N."/>
        </authorList>
    </citation>
    <scope>NUCLEOTIDE SEQUENCE [LARGE SCALE GENOMIC DNA]</scope>
    <source>
        <strain evidence="1 2">NBRC 103581</strain>
    </source>
</reference>
<dbReference type="OrthoDB" id="7353682at2"/>
<comment type="caution">
    <text evidence="1">The sequence shown here is derived from an EMBL/GenBank/DDBJ whole genome shotgun (WGS) entry which is preliminary data.</text>
</comment>
<dbReference type="Gene3D" id="3.40.190.10">
    <property type="entry name" value="Periplasmic binding protein-like II"/>
    <property type="match status" value="1"/>
</dbReference>
<proteinExistence type="predicted"/>
<evidence type="ECO:0000313" key="2">
    <source>
        <dbReference type="Proteomes" id="UP000321230"/>
    </source>
</evidence>
<dbReference type="AlphaFoldDB" id="A0A511AXS8"/>
<sequence length="269" mass="29450">MSLIASLPMYDLPEQRASVDALWRSLRGVLRRTGIDAPAKLARCNADLPAVPSGIRDASGVLVAADPATLPPDEFDLHTLWHHPALLFAQTCWGPLQQGLEPFVDVLAQDSYNGIYGGTGPFYRSALIQRRRDNTSDSIPADTAVLPRLSGQRFAFNSKDSRSGYLALERDLRIAGASMTIFAHKIRTGSHLASLYMVASKQADVAAIDCRTWALVKKYHPSLTKKLQVSGWTTPAIGLPFICSVHLPSDIRTGIATVSQQFFLHPKRC</sequence>
<accession>A0A511AXS8</accession>
<keyword evidence="2" id="KW-1185">Reference proteome</keyword>
<dbReference type="Pfam" id="PF12974">
    <property type="entry name" value="Phosphonate-bd"/>
    <property type="match status" value="1"/>
</dbReference>
<organism evidence="1 2">
    <name type="scientific">Gluconobacter wancherniae NBRC 103581</name>
    <dbReference type="NCBI Taxonomy" id="656744"/>
    <lineage>
        <taxon>Bacteria</taxon>
        <taxon>Pseudomonadati</taxon>
        <taxon>Pseudomonadota</taxon>
        <taxon>Alphaproteobacteria</taxon>
        <taxon>Acetobacterales</taxon>
        <taxon>Acetobacteraceae</taxon>
        <taxon>Gluconobacter</taxon>
    </lineage>
</organism>
<dbReference type="PANTHER" id="PTHR35841:SF1">
    <property type="entry name" value="PHOSPHONATES-BINDING PERIPLASMIC PROTEIN"/>
    <property type="match status" value="1"/>
</dbReference>
<dbReference type="Proteomes" id="UP000321230">
    <property type="component" value="Unassembled WGS sequence"/>
</dbReference>
<dbReference type="PANTHER" id="PTHR35841">
    <property type="entry name" value="PHOSPHONATES-BINDING PERIPLASMIC PROTEIN"/>
    <property type="match status" value="1"/>
</dbReference>